<feature type="transmembrane region" description="Helical" evidence="12">
    <location>
        <begin position="148"/>
        <end position="168"/>
    </location>
</feature>
<dbReference type="EMBL" id="BOOG01000008">
    <property type="protein sequence ID" value="GIH68406.1"/>
    <property type="molecule type" value="Genomic_DNA"/>
</dbReference>
<evidence type="ECO:0000256" key="11">
    <source>
        <dbReference type="ARBA" id="ARBA00023136"/>
    </source>
</evidence>
<evidence type="ECO:0000256" key="5">
    <source>
        <dbReference type="ARBA" id="ARBA00022617"/>
    </source>
</evidence>
<comment type="similarity">
    <text evidence="2">Belongs to the cytochrome ubiquinol oxidase subunit 2 family.</text>
</comment>
<protein>
    <recommendedName>
        <fullName evidence="15">Cytochrome d ubiquinol oxidase subunit II</fullName>
    </recommendedName>
</protein>
<dbReference type="GO" id="GO:0009055">
    <property type="term" value="F:electron transfer activity"/>
    <property type="evidence" value="ECO:0007669"/>
    <property type="project" value="TreeGrafter"/>
</dbReference>
<keyword evidence="11 12" id="KW-0472">Membrane</keyword>
<feature type="transmembrane region" description="Helical" evidence="12">
    <location>
        <begin position="43"/>
        <end position="68"/>
    </location>
</feature>
<dbReference type="GO" id="GO:0019646">
    <property type="term" value="P:aerobic electron transport chain"/>
    <property type="evidence" value="ECO:0007669"/>
    <property type="project" value="TreeGrafter"/>
</dbReference>
<comment type="subcellular location">
    <subcellularLocation>
        <location evidence="1">Cell membrane</location>
        <topology evidence="1">Multi-pass membrane protein</topology>
    </subcellularLocation>
</comment>
<dbReference type="InterPro" id="IPR003317">
    <property type="entry name" value="Cyt-d_oxidase_su2"/>
</dbReference>
<dbReference type="GO" id="GO:0005886">
    <property type="term" value="C:plasma membrane"/>
    <property type="evidence" value="ECO:0007669"/>
    <property type="project" value="UniProtKB-SubCell"/>
</dbReference>
<dbReference type="PANTHER" id="PTHR43141">
    <property type="entry name" value="CYTOCHROME BD2 SUBUNIT II"/>
    <property type="match status" value="1"/>
</dbReference>
<evidence type="ECO:0000256" key="4">
    <source>
        <dbReference type="ARBA" id="ARBA00022475"/>
    </source>
</evidence>
<dbReference type="PANTHER" id="PTHR43141:SF5">
    <property type="entry name" value="CYTOCHROME BD-I UBIQUINOL OXIDASE SUBUNIT 2"/>
    <property type="match status" value="1"/>
</dbReference>
<evidence type="ECO:0000313" key="14">
    <source>
        <dbReference type="Proteomes" id="UP000610966"/>
    </source>
</evidence>
<feature type="transmembrane region" description="Helical" evidence="12">
    <location>
        <begin position="80"/>
        <end position="100"/>
    </location>
</feature>
<evidence type="ECO:0000256" key="10">
    <source>
        <dbReference type="ARBA" id="ARBA00023004"/>
    </source>
</evidence>
<gene>
    <name evidence="13" type="ORF">Mth01_06590</name>
</gene>
<keyword evidence="7" id="KW-0479">Metal-binding</keyword>
<evidence type="ECO:0000256" key="8">
    <source>
        <dbReference type="ARBA" id="ARBA00022982"/>
    </source>
</evidence>
<keyword evidence="14" id="KW-1185">Reference proteome</keyword>
<keyword evidence="4" id="KW-1003">Cell membrane</keyword>
<organism evidence="13 14">
    <name type="scientific">Sphaerimonospora thailandensis</name>
    <dbReference type="NCBI Taxonomy" id="795644"/>
    <lineage>
        <taxon>Bacteria</taxon>
        <taxon>Bacillati</taxon>
        <taxon>Actinomycetota</taxon>
        <taxon>Actinomycetes</taxon>
        <taxon>Streptosporangiales</taxon>
        <taxon>Streptosporangiaceae</taxon>
        <taxon>Sphaerimonospora</taxon>
    </lineage>
</organism>
<evidence type="ECO:0008006" key="15">
    <source>
        <dbReference type="Google" id="ProtNLM"/>
    </source>
</evidence>
<dbReference type="Pfam" id="PF02322">
    <property type="entry name" value="Cyt_bd_oxida_II"/>
    <property type="match status" value="1"/>
</dbReference>
<comment type="caution">
    <text evidence="13">The sequence shown here is derived from an EMBL/GenBank/DDBJ whole genome shotgun (WGS) entry which is preliminary data.</text>
</comment>
<feature type="transmembrane region" description="Helical" evidence="12">
    <location>
        <begin position="112"/>
        <end position="136"/>
    </location>
</feature>
<reference evidence="13" key="1">
    <citation type="submission" date="2021-01" db="EMBL/GenBank/DDBJ databases">
        <title>Whole genome shotgun sequence of Sphaerimonospora thailandensis NBRC 107569.</title>
        <authorList>
            <person name="Komaki H."/>
            <person name="Tamura T."/>
        </authorList>
    </citation>
    <scope>NUCLEOTIDE SEQUENCE</scope>
    <source>
        <strain evidence="13">NBRC 107569</strain>
    </source>
</reference>
<keyword evidence="6 12" id="KW-0812">Transmembrane</keyword>
<keyword evidence="8" id="KW-0249">Electron transport</keyword>
<dbReference type="Proteomes" id="UP000610966">
    <property type="component" value="Unassembled WGS sequence"/>
</dbReference>
<dbReference type="AlphaFoldDB" id="A0A8J3R5W1"/>
<keyword evidence="10" id="KW-0408">Iron</keyword>
<feature type="transmembrane region" description="Helical" evidence="12">
    <location>
        <begin position="188"/>
        <end position="211"/>
    </location>
</feature>
<dbReference type="RefSeq" id="WP_204011018.1">
    <property type="nucleotide sequence ID" value="NZ_BOOG01000008.1"/>
</dbReference>
<dbReference type="GO" id="GO:0016682">
    <property type="term" value="F:oxidoreductase activity, acting on diphenols and related substances as donors, oxygen as acceptor"/>
    <property type="evidence" value="ECO:0007669"/>
    <property type="project" value="TreeGrafter"/>
</dbReference>
<keyword evidence="5" id="KW-0349">Heme</keyword>
<evidence type="ECO:0000256" key="7">
    <source>
        <dbReference type="ARBA" id="ARBA00022723"/>
    </source>
</evidence>
<accession>A0A8J3R5W1</accession>
<keyword evidence="9 12" id="KW-1133">Transmembrane helix</keyword>
<feature type="transmembrane region" description="Helical" evidence="12">
    <location>
        <begin position="217"/>
        <end position="242"/>
    </location>
</feature>
<evidence type="ECO:0000256" key="1">
    <source>
        <dbReference type="ARBA" id="ARBA00004651"/>
    </source>
</evidence>
<evidence type="ECO:0000256" key="12">
    <source>
        <dbReference type="SAM" id="Phobius"/>
    </source>
</evidence>
<evidence type="ECO:0000313" key="13">
    <source>
        <dbReference type="EMBL" id="GIH68406.1"/>
    </source>
</evidence>
<dbReference type="GO" id="GO:0046872">
    <property type="term" value="F:metal ion binding"/>
    <property type="evidence" value="ECO:0007669"/>
    <property type="project" value="UniProtKB-KW"/>
</dbReference>
<proteinExistence type="inferred from homology"/>
<sequence length="254" mass="26527">MEILWFGVLAVLLTGYFALEGFDIGLGMLLPVLGRTPAARDRLVGTMAPFVLANEVWLVALAGVLFGAFPLLEGKVISGLYPLVVALLLSWILRDAGLWFRRRLGGAAWRSLWDWALCLGSAGLAITWGTALTAVARGLPPGALLDPPGIAGGIVVAAVFACHGWTFAAWRLPGEPAVGGRRRTGRALLGSGCLAAAPAVVAVAALASPILDHAAPAATLSVLSVMVLPCVPIMVGAQLWIWRTFGRGAVPTFF</sequence>
<feature type="transmembrane region" description="Helical" evidence="12">
    <location>
        <begin position="6"/>
        <end position="31"/>
    </location>
</feature>
<dbReference type="GO" id="GO:0070069">
    <property type="term" value="C:cytochrome complex"/>
    <property type="evidence" value="ECO:0007669"/>
    <property type="project" value="TreeGrafter"/>
</dbReference>
<evidence type="ECO:0000256" key="9">
    <source>
        <dbReference type="ARBA" id="ARBA00022989"/>
    </source>
</evidence>
<keyword evidence="3" id="KW-0813">Transport</keyword>
<name>A0A8J3R5W1_9ACTN</name>
<evidence type="ECO:0000256" key="6">
    <source>
        <dbReference type="ARBA" id="ARBA00022692"/>
    </source>
</evidence>
<evidence type="ECO:0000256" key="3">
    <source>
        <dbReference type="ARBA" id="ARBA00022448"/>
    </source>
</evidence>
<evidence type="ECO:0000256" key="2">
    <source>
        <dbReference type="ARBA" id="ARBA00007543"/>
    </source>
</evidence>